<dbReference type="EMBL" id="CAKOGL010000004">
    <property type="protein sequence ID" value="CAH2085379.1"/>
    <property type="molecule type" value="Genomic_DNA"/>
</dbReference>
<keyword evidence="2" id="KW-1015">Disulfide bond</keyword>
<dbReference type="InterPro" id="IPR002919">
    <property type="entry name" value="TIL_dom"/>
</dbReference>
<evidence type="ECO:0000256" key="3">
    <source>
        <dbReference type="SAM" id="SignalP"/>
    </source>
</evidence>
<dbReference type="SUPFAM" id="SSF57567">
    <property type="entry name" value="Serine protease inhibitors"/>
    <property type="match status" value="1"/>
</dbReference>
<dbReference type="Gene3D" id="2.10.25.10">
    <property type="entry name" value="Laminin"/>
    <property type="match status" value="1"/>
</dbReference>
<dbReference type="AlphaFoldDB" id="A0AAU9TF68"/>
<sequence length="87" mass="9509">MARELVFVFATLIFASVIVSTPVDGASQCSDNEVFKQCTPSCIKSCRTLTDPDFCQVSITTCTTPQCVCRDGYLRNDDGVCVLIEQC</sequence>
<proteinExistence type="predicted"/>
<protein>
    <recommendedName>
        <fullName evidence="4">TIL domain-containing protein</fullName>
    </recommendedName>
</protein>
<name>A0AAU9TF68_EUPED</name>
<feature type="domain" description="TIL" evidence="4">
    <location>
        <begin position="29"/>
        <end position="87"/>
    </location>
</feature>
<dbReference type="PANTHER" id="PTHR23259">
    <property type="entry name" value="RIDDLE"/>
    <property type="match status" value="1"/>
</dbReference>
<dbReference type="Proteomes" id="UP001153954">
    <property type="component" value="Unassembled WGS sequence"/>
</dbReference>
<gene>
    <name evidence="5" type="ORF">EEDITHA_LOCUS1859</name>
</gene>
<comment type="caution">
    <text evidence="5">The sequence shown here is derived from an EMBL/GenBank/DDBJ whole genome shotgun (WGS) entry which is preliminary data.</text>
</comment>
<dbReference type="PANTHER" id="PTHR23259:SF70">
    <property type="entry name" value="ACCESSORY GLAND PROTEIN ACP62F-RELATED"/>
    <property type="match status" value="1"/>
</dbReference>
<dbReference type="CDD" id="cd19941">
    <property type="entry name" value="TIL"/>
    <property type="match status" value="1"/>
</dbReference>
<dbReference type="GO" id="GO:0030414">
    <property type="term" value="F:peptidase inhibitor activity"/>
    <property type="evidence" value="ECO:0007669"/>
    <property type="project" value="UniProtKB-KW"/>
</dbReference>
<keyword evidence="1" id="KW-0646">Protease inhibitor</keyword>
<feature type="chain" id="PRO_5043471247" description="TIL domain-containing protein" evidence="3">
    <location>
        <begin position="21"/>
        <end position="87"/>
    </location>
</feature>
<dbReference type="InterPro" id="IPR051368">
    <property type="entry name" value="SerProtInhib-TIL_Domain"/>
</dbReference>
<evidence type="ECO:0000256" key="2">
    <source>
        <dbReference type="ARBA" id="ARBA00023157"/>
    </source>
</evidence>
<evidence type="ECO:0000259" key="4">
    <source>
        <dbReference type="Pfam" id="PF01826"/>
    </source>
</evidence>
<evidence type="ECO:0000313" key="5">
    <source>
        <dbReference type="EMBL" id="CAH2085379.1"/>
    </source>
</evidence>
<evidence type="ECO:0000256" key="1">
    <source>
        <dbReference type="ARBA" id="ARBA00022690"/>
    </source>
</evidence>
<feature type="signal peptide" evidence="3">
    <location>
        <begin position="1"/>
        <end position="20"/>
    </location>
</feature>
<dbReference type="InterPro" id="IPR036084">
    <property type="entry name" value="Ser_inhib-like_sf"/>
</dbReference>
<reference evidence="5" key="1">
    <citation type="submission" date="2022-03" db="EMBL/GenBank/DDBJ databases">
        <authorList>
            <person name="Tunstrom K."/>
        </authorList>
    </citation>
    <scope>NUCLEOTIDE SEQUENCE</scope>
</reference>
<keyword evidence="3" id="KW-0732">Signal</keyword>
<keyword evidence="6" id="KW-1185">Reference proteome</keyword>
<evidence type="ECO:0000313" key="6">
    <source>
        <dbReference type="Proteomes" id="UP001153954"/>
    </source>
</evidence>
<organism evidence="5 6">
    <name type="scientific">Euphydryas editha</name>
    <name type="common">Edith's checkerspot</name>
    <dbReference type="NCBI Taxonomy" id="104508"/>
    <lineage>
        <taxon>Eukaryota</taxon>
        <taxon>Metazoa</taxon>
        <taxon>Ecdysozoa</taxon>
        <taxon>Arthropoda</taxon>
        <taxon>Hexapoda</taxon>
        <taxon>Insecta</taxon>
        <taxon>Pterygota</taxon>
        <taxon>Neoptera</taxon>
        <taxon>Endopterygota</taxon>
        <taxon>Lepidoptera</taxon>
        <taxon>Glossata</taxon>
        <taxon>Ditrysia</taxon>
        <taxon>Papilionoidea</taxon>
        <taxon>Nymphalidae</taxon>
        <taxon>Nymphalinae</taxon>
        <taxon>Euphydryas</taxon>
    </lineage>
</organism>
<accession>A0AAU9TF68</accession>
<dbReference type="Pfam" id="PF01826">
    <property type="entry name" value="TIL"/>
    <property type="match status" value="1"/>
</dbReference>